<dbReference type="Pfam" id="PF03703">
    <property type="entry name" value="bPH_2"/>
    <property type="match status" value="1"/>
</dbReference>
<accession>A0ABD5FNH4</accession>
<proteinExistence type="predicted"/>
<sequence>MFPLNYPLLNEQMPQTIIRVWRLRRITSLIIFSLIFAASFWFLATQNWLHFWVFALWSSLSALTLISHLLSFVLMSYRYTFHRYEIQEKDIAIQRGYLFRSTTYIPIRRIQHIETDQGIFLRKYALVSLQIHTAATNHTIEGLPVAQAERLRETIMNLVEVVKDDL</sequence>
<dbReference type="EMBL" id="JARQDZ010000009">
    <property type="protein sequence ID" value="MDT2983809.1"/>
    <property type="molecule type" value="Genomic_DNA"/>
</dbReference>
<gene>
    <name evidence="3" type="ORF">P7I34_14115</name>
</gene>
<reference evidence="3 4" key="1">
    <citation type="submission" date="2023-03" db="EMBL/GenBank/DDBJ databases">
        <authorList>
            <person name="Shen W."/>
            <person name="Cai J."/>
        </authorList>
    </citation>
    <scope>NUCLEOTIDE SEQUENCE [LARGE SCALE GENOMIC DNA]</scope>
    <source>
        <strain evidence="3 4">B516</strain>
    </source>
</reference>
<name>A0ABD5FNH4_ENTCA</name>
<organism evidence="3 4">
    <name type="scientific">Enterococcus casseliflavus</name>
    <name type="common">Enterococcus flavescens</name>
    <dbReference type="NCBI Taxonomy" id="37734"/>
    <lineage>
        <taxon>Bacteria</taxon>
        <taxon>Bacillati</taxon>
        <taxon>Bacillota</taxon>
        <taxon>Bacilli</taxon>
        <taxon>Lactobacillales</taxon>
        <taxon>Enterococcaceae</taxon>
        <taxon>Enterococcus</taxon>
    </lineage>
</organism>
<evidence type="ECO:0000256" key="1">
    <source>
        <dbReference type="SAM" id="Phobius"/>
    </source>
</evidence>
<comment type="caution">
    <text evidence="3">The sequence shown here is derived from an EMBL/GenBank/DDBJ whole genome shotgun (WGS) entry which is preliminary data.</text>
</comment>
<dbReference type="InterPro" id="IPR005182">
    <property type="entry name" value="YdbS-like_PH"/>
</dbReference>
<keyword evidence="1" id="KW-0472">Membrane</keyword>
<dbReference type="PANTHER" id="PTHR34473:SF2">
    <property type="entry name" value="UPF0699 TRANSMEMBRANE PROTEIN YDBT"/>
    <property type="match status" value="1"/>
</dbReference>
<keyword evidence="1" id="KW-0812">Transmembrane</keyword>
<feature type="transmembrane region" description="Helical" evidence="1">
    <location>
        <begin position="50"/>
        <end position="74"/>
    </location>
</feature>
<dbReference type="Proteomes" id="UP001253851">
    <property type="component" value="Unassembled WGS sequence"/>
</dbReference>
<feature type="domain" description="YdbS-like PH" evidence="2">
    <location>
        <begin position="79"/>
        <end position="155"/>
    </location>
</feature>
<protein>
    <submittedName>
        <fullName evidence="3">PH domain-containing protein</fullName>
    </submittedName>
</protein>
<dbReference type="AlphaFoldDB" id="A0ABD5FNH4"/>
<evidence type="ECO:0000259" key="2">
    <source>
        <dbReference type="Pfam" id="PF03703"/>
    </source>
</evidence>
<keyword evidence="1" id="KW-1133">Transmembrane helix</keyword>
<evidence type="ECO:0000313" key="3">
    <source>
        <dbReference type="EMBL" id="MDT2983809.1"/>
    </source>
</evidence>
<feature type="transmembrane region" description="Helical" evidence="1">
    <location>
        <begin position="26"/>
        <end position="44"/>
    </location>
</feature>
<evidence type="ECO:0000313" key="4">
    <source>
        <dbReference type="Proteomes" id="UP001253851"/>
    </source>
</evidence>
<dbReference type="PANTHER" id="PTHR34473">
    <property type="entry name" value="UPF0699 TRANSMEMBRANE PROTEIN YDBS"/>
    <property type="match status" value="1"/>
</dbReference>